<feature type="transmembrane region" description="Helical" evidence="2">
    <location>
        <begin position="90"/>
        <end position="113"/>
    </location>
</feature>
<dbReference type="AlphaFoldDB" id="A0A3N1GHJ0"/>
<gene>
    <name evidence="3" type="ORF">EDD30_2532</name>
</gene>
<organism evidence="3 4">
    <name type="scientific">Couchioplanes caeruleus</name>
    <dbReference type="NCBI Taxonomy" id="56438"/>
    <lineage>
        <taxon>Bacteria</taxon>
        <taxon>Bacillati</taxon>
        <taxon>Actinomycetota</taxon>
        <taxon>Actinomycetes</taxon>
        <taxon>Micromonosporales</taxon>
        <taxon>Micromonosporaceae</taxon>
        <taxon>Couchioplanes</taxon>
    </lineage>
</organism>
<evidence type="ECO:0000313" key="4">
    <source>
        <dbReference type="Proteomes" id="UP000271683"/>
    </source>
</evidence>
<dbReference type="EMBL" id="RJKL01000001">
    <property type="protein sequence ID" value="ROP29720.1"/>
    <property type="molecule type" value="Genomic_DNA"/>
</dbReference>
<accession>A0A3N1GHJ0</accession>
<name>A0A3N1GHJ0_9ACTN</name>
<dbReference type="Proteomes" id="UP000271683">
    <property type="component" value="Unassembled WGS sequence"/>
</dbReference>
<feature type="region of interest" description="Disordered" evidence="1">
    <location>
        <begin position="40"/>
        <end position="85"/>
    </location>
</feature>
<evidence type="ECO:0000256" key="2">
    <source>
        <dbReference type="SAM" id="Phobius"/>
    </source>
</evidence>
<keyword evidence="2" id="KW-0812">Transmembrane</keyword>
<reference evidence="3 4" key="1">
    <citation type="submission" date="2018-11" db="EMBL/GenBank/DDBJ databases">
        <title>Sequencing the genomes of 1000 actinobacteria strains.</title>
        <authorList>
            <person name="Klenk H.-P."/>
        </authorList>
    </citation>
    <scope>NUCLEOTIDE SEQUENCE [LARGE SCALE GENOMIC DNA]</scope>
    <source>
        <strain evidence="3 4">DSM 43634</strain>
    </source>
</reference>
<proteinExistence type="predicted"/>
<evidence type="ECO:0000313" key="3">
    <source>
        <dbReference type="EMBL" id="ROP29720.1"/>
    </source>
</evidence>
<sequence length="334" mass="34438">MSGSSRTYDRASGVDQWFDAANPARTVSAESVLDRSRRPLAAGFPATDDHIGDVLEGPGREIRPHRAPKHPAGPAQAAGMPAPPRRNRGVMVAGLALTAAVLLGGTVAGVTYFSGSDSDLTSVLELGVGATSQRTVTGPLDGRTAASFELVSAAKRVTVRSEDLGDALYKMTTAEDSGLLPKAAVAQDDVRLELTPDGKGDSGTVEVVLSAKVVWTLRLSGAVEEQVLNMQSGRVAGIDLVGGARRAQIQLPAAAGTVPLKATGAVEELAMTSPAGNPVRVRVKGGATTVAAGDKTLRDVPPGSTVTPKDWATNDRYDVEAASRVTLLSIDTAQ</sequence>
<protein>
    <submittedName>
        <fullName evidence="3">Uncharacterized protein</fullName>
    </submittedName>
</protein>
<comment type="caution">
    <text evidence="3">The sequence shown here is derived from an EMBL/GenBank/DDBJ whole genome shotgun (WGS) entry which is preliminary data.</text>
</comment>
<feature type="compositionally biased region" description="Basic and acidic residues" evidence="1">
    <location>
        <begin position="47"/>
        <end position="64"/>
    </location>
</feature>
<keyword evidence="2" id="KW-1133">Transmembrane helix</keyword>
<keyword evidence="2" id="KW-0472">Membrane</keyword>
<evidence type="ECO:0000256" key="1">
    <source>
        <dbReference type="SAM" id="MobiDB-lite"/>
    </source>
</evidence>